<sequence>MRKQTNNNTSRHPLNGSGRTRIRIGFSDLEPLWNAEDDKYKVFCRSVHVSKAALYVSYIQLIVAFMFSIFFAYNYIIIASVQTPSADSWVESFNNRYMSQLMIAVTLHVLLLVLLIHGVKTERKSMLMPYIVYAAITVLTGLVGIVNDIFYLDSHIMHDGNANSIVRSQLRRHLFGTIVQAWFLSIVWRCYGYLGDKKVARQIRDQMCSTASAFRYPENLMCSGYALMQNPPPYADTVMSPSATIPPPVYIGPINGGIEKPVVKSSNQPAVAELATEAKEDDNC</sequence>
<dbReference type="Proteomes" id="UP000605970">
    <property type="component" value="Unassembled WGS sequence"/>
</dbReference>
<comment type="caution">
    <text evidence="6">The sequence shown here is derived from an EMBL/GenBank/DDBJ whole genome shotgun (WGS) entry which is preliminary data.</text>
</comment>
<feature type="transmembrane region" description="Helical" evidence="5">
    <location>
        <begin position="55"/>
        <end position="77"/>
    </location>
</feature>
<name>A0A8S9ZP51_9BILA</name>
<dbReference type="PANTHER" id="PTHR12479">
    <property type="entry name" value="LYSOSOMAL-ASSOCIATED TRANSMEMBRANE PROTEIN"/>
    <property type="match status" value="1"/>
</dbReference>
<keyword evidence="2 5" id="KW-0812">Transmembrane</keyword>
<evidence type="ECO:0000256" key="4">
    <source>
        <dbReference type="ARBA" id="ARBA00023136"/>
    </source>
</evidence>
<evidence type="ECO:0000256" key="5">
    <source>
        <dbReference type="SAM" id="Phobius"/>
    </source>
</evidence>
<feature type="transmembrane region" description="Helical" evidence="5">
    <location>
        <begin position="172"/>
        <end position="194"/>
    </location>
</feature>
<evidence type="ECO:0000313" key="6">
    <source>
        <dbReference type="EMBL" id="KAF7635065.1"/>
    </source>
</evidence>
<proteinExistence type="predicted"/>
<dbReference type="EMBL" id="JABEBT010000047">
    <property type="protein sequence ID" value="KAF7635065.1"/>
    <property type="molecule type" value="Genomic_DNA"/>
</dbReference>
<dbReference type="PANTHER" id="PTHR12479:SF13">
    <property type="entry name" value="DUF4149 DOMAIN-CONTAINING PROTEIN"/>
    <property type="match status" value="1"/>
</dbReference>
<dbReference type="OrthoDB" id="5801335at2759"/>
<dbReference type="GO" id="GO:0012505">
    <property type="term" value="C:endomembrane system"/>
    <property type="evidence" value="ECO:0007669"/>
    <property type="project" value="UniProtKB-SubCell"/>
</dbReference>
<reference evidence="6" key="1">
    <citation type="journal article" date="2020" name="Ecol. Evol.">
        <title>Genome structure and content of the rice root-knot nematode (Meloidogyne graminicola).</title>
        <authorList>
            <person name="Phan N.T."/>
            <person name="Danchin E.G.J."/>
            <person name="Klopp C."/>
            <person name="Perfus-Barbeoch L."/>
            <person name="Kozlowski D.K."/>
            <person name="Koutsovoulos G.D."/>
            <person name="Lopez-Roques C."/>
            <person name="Bouchez O."/>
            <person name="Zahm M."/>
            <person name="Besnard G."/>
            <person name="Bellafiore S."/>
        </authorList>
    </citation>
    <scope>NUCLEOTIDE SEQUENCE</scope>
    <source>
        <strain evidence="6">VN-18</strain>
    </source>
</reference>
<keyword evidence="3 5" id="KW-1133">Transmembrane helix</keyword>
<organism evidence="6 7">
    <name type="scientific">Meloidogyne graminicola</name>
    <dbReference type="NCBI Taxonomy" id="189291"/>
    <lineage>
        <taxon>Eukaryota</taxon>
        <taxon>Metazoa</taxon>
        <taxon>Ecdysozoa</taxon>
        <taxon>Nematoda</taxon>
        <taxon>Chromadorea</taxon>
        <taxon>Rhabditida</taxon>
        <taxon>Tylenchina</taxon>
        <taxon>Tylenchomorpha</taxon>
        <taxon>Tylenchoidea</taxon>
        <taxon>Meloidogynidae</taxon>
        <taxon>Meloidogyninae</taxon>
        <taxon>Meloidogyne</taxon>
    </lineage>
</organism>
<evidence type="ECO:0000256" key="3">
    <source>
        <dbReference type="ARBA" id="ARBA00022989"/>
    </source>
</evidence>
<evidence type="ECO:0000256" key="1">
    <source>
        <dbReference type="ARBA" id="ARBA00004127"/>
    </source>
</evidence>
<comment type="subcellular location">
    <subcellularLocation>
        <location evidence="1">Endomembrane system</location>
        <topology evidence="1">Multi-pass membrane protein</topology>
    </subcellularLocation>
</comment>
<gene>
    <name evidence="6" type="ORF">Mgra_00005506</name>
</gene>
<accession>A0A8S9ZP51</accession>
<protein>
    <submittedName>
        <fullName evidence="6">Uncharacterized protein</fullName>
    </submittedName>
</protein>
<dbReference type="GO" id="GO:0005765">
    <property type="term" value="C:lysosomal membrane"/>
    <property type="evidence" value="ECO:0007669"/>
    <property type="project" value="TreeGrafter"/>
</dbReference>
<evidence type="ECO:0000256" key="2">
    <source>
        <dbReference type="ARBA" id="ARBA00022692"/>
    </source>
</evidence>
<evidence type="ECO:0000313" key="7">
    <source>
        <dbReference type="Proteomes" id="UP000605970"/>
    </source>
</evidence>
<feature type="transmembrane region" description="Helical" evidence="5">
    <location>
        <begin position="97"/>
        <end position="118"/>
    </location>
</feature>
<keyword evidence="4 5" id="KW-0472">Membrane</keyword>
<feature type="transmembrane region" description="Helical" evidence="5">
    <location>
        <begin position="130"/>
        <end position="152"/>
    </location>
</feature>
<dbReference type="AlphaFoldDB" id="A0A8S9ZP51"/>
<dbReference type="InterPro" id="IPR051115">
    <property type="entry name" value="LAPTM_transporter"/>
</dbReference>
<keyword evidence="7" id="KW-1185">Reference proteome</keyword>